<feature type="compositionally biased region" description="Basic and acidic residues" evidence="1">
    <location>
        <begin position="418"/>
        <end position="436"/>
    </location>
</feature>
<feature type="compositionally biased region" description="Low complexity" evidence="1">
    <location>
        <begin position="89"/>
        <end position="101"/>
    </location>
</feature>
<feature type="compositionally biased region" description="Basic and acidic residues" evidence="1">
    <location>
        <begin position="900"/>
        <end position="909"/>
    </location>
</feature>
<feature type="region of interest" description="Disordered" evidence="1">
    <location>
        <begin position="1"/>
        <end position="119"/>
    </location>
</feature>
<evidence type="ECO:0000313" key="2">
    <source>
        <dbReference type="EMBL" id="PLB48889.1"/>
    </source>
</evidence>
<sequence>MKTKMSEPNLKGKKKPMNDTEPTPETPNRRLGHAKLSVQSLKPRNASESLPKTPRQHQLGGKSSVPGPKSQHSESNLRRVRSTCSTKYSNSPSSPLNAPSVPELPRSKSSWTLGGTDQKENVPRFMSSVQARSIRAVQYNLPPKLGEFKLPTITGCTPTRSRFPQFEPKQETRSEKMLKAIRDPKSNMVKKYKGAMRQLSRMDMLKKMHKCLDTINPGSSKHIEHKPLYRMRAVKKTSRLLTIPKSQQHLALAQKEQIESMLRANRRRLSATSTISRRASVSSHAIGDTVQGPENAQGPGQEGSATVNEEEVDEDRTVRESILPFLEWLDFLQGRANQFAEDEGEEDFTPPAAPLTSSPPQPSSSLLPLTQDTLRSLQNLSSTDDDRSNSSSSASSDITITPANAHTFLAMSSSSKQASHDPFVDSTEAKRTKTGDGYDMSSHPCLGSIRPDLSPEISRFFLRTTSEVTEPKHTDNHLAIMKQSTAKAGESSANGKDTQATQASYQAKDTKVRPSSRIPRGPASMQAQMPLSSEHKGARATPEPRSIMPLTTRTHGAEQMGSARNAPVESFSGSIRVVEKPRGPRPQITAEQTDPVEGSAGKVEMPEPMSSSSGSSFTSDWAAGKESDVQKPPTVFTGEYRTRTFTRSGSRLEGPKLRIASSAERVLRGSVTKGSDHADTHHSHPALKHTDSLSGLPKETEDTDDTPRAMPATSGSHNQSAEQTPVARNFCRPHIYGGSLGSNPVTPTKTPVGAISDSIGTGPPTAYRVAPRSSSMQAVANFPLHPKAASAIDLTSQETTRPNITQDDLAAKGSGHTSAGARRFGTIRNIFKSKGANEKARIRHQENEAPGAASKEAVPETTKARSKRHTKISPAQISPPMPMAEEETPSFARATTSTRTKAEPPRDGRIRRANLAAMSTGNPQRRGVYRRSQVMMPPRISTPSRAIGSAHDIAMVIRDEADAAMKVADVGSCIEELVAKGRDATEASQREAYLRLALRLQKQLDEYKGAEGAAAEAEAAAAMKRSAKADAEQALFACLSGVLSHLGEDQMGQ</sequence>
<feature type="region of interest" description="Disordered" evidence="1">
    <location>
        <begin position="269"/>
        <end position="316"/>
    </location>
</feature>
<organism evidence="2 3">
    <name type="scientific">Aspergillus steynii IBT 23096</name>
    <dbReference type="NCBI Taxonomy" id="1392250"/>
    <lineage>
        <taxon>Eukaryota</taxon>
        <taxon>Fungi</taxon>
        <taxon>Dikarya</taxon>
        <taxon>Ascomycota</taxon>
        <taxon>Pezizomycotina</taxon>
        <taxon>Eurotiomycetes</taxon>
        <taxon>Eurotiomycetidae</taxon>
        <taxon>Eurotiales</taxon>
        <taxon>Aspergillaceae</taxon>
        <taxon>Aspergillus</taxon>
        <taxon>Aspergillus subgen. Circumdati</taxon>
    </lineage>
</organism>
<dbReference type="RefSeq" id="XP_024704191.1">
    <property type="nucleotide sequence ID" value="XM_024852250.1"/>
</dbReference>
<feature type="compositionally biased region" description="Polar residues" evidence="1">
    <location>
        <begin position="485"/>
        <end position="507"/>
    </location>
</feature>
<dbReference type="Proteomes" id="UP000234275">
    <property type="component" value="Unassembled WGS sequence"/>
</dbReference>
<dbReference type="AlphaFoldDB" id="A0A2I2G7N4"/>
<reference evidence="2 3" key="1">
    <citation type="submission" date="2016-12" db="EMBL/GenBank/DDBJ databases">
        <title>The genomes of Aspergillus section Nigri reveals drivers in fungal speciation.</title>
        <authorList>
            <consortium name="DOE Joint Genome Institute"/>
            <person name="Vesth T.C."/>
            <person name="Nybo J."/>
            <person name="Theobald S."/>
            <person name="Brandl J."/>
            <person name="Frisvad J.C."/>
            <person name="Nielsen K.F."/>
            <person name="Lyhne E.K."/>
            <person name="Kogle M.E."/>
            <person name="Kuo A."/>
            <person name="Riley R."/>
            <person name="Clum A."/>
            <person name="Nolan M."/>
            <person name="Lipzen A."/>
            <person name="Salamov A."/>
            <person name="Henrissat B."/>
            <person name="Wiebenga A."/>
            <person name="De Vries R.P."/>
            <person name="Grigoriev I.V."/>
            <person name="Mortensen U.H."/>
            <person name="Andersen M.R."/>
            <person name="Baker S.E."/>
        </authorList>
    </citation>
    <scope>NUCLEOTIDE SEQUENCE [LARGE SCALE GENOMIC DNA]</scope>
    <source>
        <strain evidence="2 3">IBT 23096</strain>
    </source>
</reference>
<feature type="compositionally biased region" description="Polar residues" evidence="1">
    <location>
        <begin position="713"/>
        <end position="723"/>
    </location>
</feature>
<feature type="compositionally biased region" description="Polar residues" evidence="1">
    <location>
        <begin position="270"/>
        <end position="283"/>
    </location>
</feature>
<feature type="region of interest" description="Disordered" evidence="1">
    <location>
        <begin position="412"/>
        <end position="450"/>
    </location>
</feature>
<dbReference type="EMBL" id="MSFO01000004">
    <property type="protein sequence ID" value="PLB48889.1"/>
    <property type="molecule type" value="Genomic_DNA"/>
</dbReference>
<feature type="region of interest" description="Disordered" evidence="1">
    <location>
        <begin position="800"/>
        <end position="909"/>
    </location>
</feature>
<feature type="compositionally biased region" description="Pro residues" evidence="1">
    <location>
        <begin position="351"/>
        <end position="362"/>
    </location>
</feature>
<gene>
    <name evidence="2" type="ORF">P170DRAFT_464471</name>
</gene>
<dbReference type="VEuPathDB" id="FungiDB:P170DRAFT_464471"/>
<accession>A0A2I2G7N4</accession>
<feature type="region of interest" description="Disordered" evidence="1">
    <location>
        <begin position="339"/>
        <end position="368"/>
    </location>
</feature>
<feature type="compositionally biased region" description="Low complexity" evidence="1">
    <location>
        <begin position="610"/>
        <end position="619"/>
    </location>
</feature>
<evidence type="ECO:0000313" key="3">
    <source>
        <dbReference type="Proteomes" id="UP000234275"/>
    </source>
</evidence>
<name>A0A2I2G7N4_9EURO</name>
<feature type="region of interest" description="Disordered" evidence="1">
    <location>
        <begin position="485"/>
        <end position="724"/>
    </location>
</feature>
<comment type="caution">
    <text evidence="2">The sequence shown here is derived from an EMBL/GenBank/DDBJ whole genome shotgun (WGS) entry which is preliminary data.</text>
</comment>
<protein>
    <submittedName>
        <fullName evidence="2">Uncharacterized protein</fullName>
    </submittedName>
</protein>
<proteinExistence type="predicted"/>
<dbReference type="OrthoDB" id="4479550at2759"/>
<feature type="compositionally biased region" description="Polar residues" evidence="1">
    <location>
        <begin position="37"/>
        <end position="50"/>
    </location>
</feature>
<evidence type="ECO:0000256" key="1">
    <source>
        <dbReference type="SAM" id="MobiDB-lite"/>
    </source>
</evidence>
<feature type="compositionally biased region" description="Basic and acidic residues" evidence="1">
    <location>
        <begin position="835"/>
        <end position="847"/>
    </location>
</feature>
<keyword evidence="3" id="KW-1185">Reference proteome</keyword>
<dbReference type="GeneID" id="36559948"/>